<dbReference type="Pfam" id="PF13622">
    <property type="entry name" value="4HBT_3"/>
    <property type="match status" value="1"/>
</dbReference>
<dbReference type="Pfam" id="PF20789">
    <property type="entry name" value="4HBT_3C"/>
    <property type="match status" value="1"/>
</dbReference>
<reference evidence="5" key="2">
    <citation type="submission" date="2020-02" db="EMBL/GenBank/DDBJ databases">
        <authorList>
            <person name="Matsumoto Y."/>
            <person name="Motooka D."/>
            <person name="Nakamura S."/>
        </authorList>
    </citation>
    <scope>NUCLEOTIDE SEQUENCE</scope>
    <source>
        <strain evidence="5">JCM 13671</strain>
    </source>
</reference>
<dbReference type="PANTHER" id="PTHR11066:SF34">
    <property type="entry name" value="ACYL-COENZYME A THIOESTERASE 8"/>
    <property type="match status" value="1"/>
</dbReference>
<dbReference type="SUPFAM" id="SSF54637">
    <property type="entry name" value="Thioesterase/thiol ester dehydrase-isomerase"/>
    <property type="match status" value="2"/>
</dbReference>
<protein>
    <submittedName>
        <fullName evidence="5">Acyl-CoA thioesterase II</fullName>
    </submittedName>
</protein>
<sequence>MAVSLTELLACLRLRRIGDEADGTLLFDADNLTLDYRRVFGGQILGQFVAAAQAACPEKSVKSMHCVFPREGQADEPLRYTVQRQHEGRSFATLALSATQPSAVVGSASVSMHALENGREHQDLAYCGGPVPAPPGPEHRLGLDFIPWETRSTVDLGDRSAGPPEFELWQRTPPVPDDLHAALTAYATDLTLIGTALRPLDGYSQSDTITRFTSAVTSHSMWFHRPFRTADWLLLRQHSPILAGGRTFGRGDVLTRDGVLVASYAQEALVRFLD</sequence>
<dbReference type="GO" id="GO:0009062">
    <property type="term" value="P:fatty acid catabolic process"/>
    <property type="evidence" value="ECO:0007669"/>
    <property type="project" value="TreeGrafter"/>
</dbReference>
<feature type="domain" description="Acyl-CoA thioesterase-like C-terminal" evidence="4">
    <location>
        <begin position="154"/>
        <end position="270"/>
    </location>
</feature>
<organism evidence="5 6">
    <name type="scientific">Mycolicibacterium confluentis</name>
    <dbReference type="NCBI Taxonomy" id="28047"/>
    <lineage>
        <taxon>Bacteria</taxon>
        <taxon>Bacillati</taxon>
        <taxon>Actinomycetota</taxon>
        <taxon>Actinomycetes</taxon>
        <taxon>Mycobacteriales</taxon>
        <taxon>Mycobacteriaceae</taxon>
        <taxon>Mycolicibacterium</taxon>
    </lineage>
</organism>
<feature type="domain" description="Acyl-CoA thioesterase-like N-terminal HotDog" evidence="3">
    <location>
        <begin position="38"/>
        <end position="112"/>
    </location>
</feature>
<dbReference type="InterPro" id="IPR049449">
    <property type="entry name" value="TesB_ACOT8-like_N"/>
</dbReference>
<evidence type="ECO:0000313" key="5">
    <source>
        <dbReference type="EMBL" id="BBZ32501.1"/>
    </source>
</evidence>
<dbReference type="InterPro" id="IPR029069">
    <property type="entry name" value="HotDog_dom_sf"/>
</dbReference>
<dbReference type="OrthoDB" id="9781019at2"/>
<gene>
    <name evidence="5" type="primary">tesB_1</name>
    <name evidence="5" type="ORF">MCNF_11060</name>
</gene>
<accession>A0A7I7XTK1</accession>
<dbReference type="RefSeq" id="WP_109788613.1">
    <property type="nucleotide sequence ID" value="NZ_AP022612.1"/>
</dbReference>
<dbReference type="PANTHER" id="PTHR11066">
    <property type="entry name" value="ACYL-COA THIOESTERASE"/>
    <property type="match status" value="1"/>
</dbReference>
<dbReference type="EMBL" id="AP022612">
    <property type="protein sequence ID" value="BBZ32501.1"/>
    <property type="molecule type" value="Genomic_DNA"/>
</dbReference>
<dbReference type="GO" id="GO:0006637">
    <property type="term" value="P:acyl-CoA metabolic process"/>
    <property type="evidence" value="ECO:0007669"/>
    <property type="project" value="InterPro"/>
</dbReference>
<dbReference type="InterPro" id="IPR042171">
    <property type="entry name" value="Acyl-CoA_hotdog"/>
</dbReference>
<evidence type="ECO:0000256" key="2">
    <source>
        <dbReference type="ARBA" id="ARBA00022801"/>
    </source>
</evidence>
<evidence type="ECO:0000256" key="1">
    <source>
        <dbReference type="ARBA" id="ARBA00006538"/>
    </source>
</evidence>
<evidence type="ECO:0000259" key="4">
    <source>
        <dbReference type="Pfam" id="PF20789"/>
    </source>
</evidence>
<dbReference type="InterPro" id="IPR003703">
    <property type="entry name" value="Acyl_CoA_thio"/>
</dbReference>
<dbReference type="GO" id="GO:0047617">
    <property type="term" value="F:fatty acyl-CoA hydrolase activity"/>
    <property type="evidence" value="ECO:0007669"/>
    <property type="project" value="InterPro"/>
</dbReference>
<dbReference type="CDD" id="cd03445">
    <property type="entry name" value="Thioesterase_II_repeat2"/>
    <property type="match status" value="1"/>
</dbReference>
<evidence type="ECO:0000313" key="6">
    <source>
        <dbReference type="Proteomes" id="UP000466931"/>
    </source>
</evidence>
<evidence type="ECO:0000259" key="3">
    <source>
        <dbReference type="Pfam" id="PF13622"/>
    </source>
</evidence>
<dbReference type="GO" id="GO:0005829">
    <property type="term" value="C:cytosol"/>
    <property type="evidence" value="ECO:0007669"/>
    <property type="project" value="TreeGrafter"/>
</dbReference>
<proteinExistence type="inferred from homology"/>
<comment type="similarity">
    <text evidence="1">Belongs to the C/M/P thioester hydrolase family.</text>
</comment>
<dbReference type="InterPro" id="IPR049450">
    <property type="entry name" value="ACOT8-like_C"/>
</dbReference>
<dbReference type="Gene3D" id="2.40.160.210">
    <property type="entry name" value="Acyl-CoA thioesterase, double hotdog domain"/>
    <property type="match status" value="1"/>
</dbReference>
<dbReference type="Proteomes" id="UP000466931">
    <property type="component" value="Chromosome"/>
</dbReference>
<keyword evidence="2" id="KW-0378">Hydrolase</keyword>
<reference evidence="5" key="1">
    <citation type="journal article" date="2019" name="Emerg. Microbes Infect.">
        <title>Comprehensive subspecies identification of 175 nontuberculous mycobacteria species based on 7547 genomic profiles.</title>
        <authorList>
            <person name="Matsumoto Y."/>
            <person name="Kinjo T."/>
            <person name="Motooka D."/>
            <person name="Nabeya D."/>
            <person name="Jung N."/>
            <person name="Uechi K."/>
            <person name="Horii T."/>
            <person name="Iida T."/>
            <person name="Fujita J."/>
            <person name="Nakamura S."/>
        </authorList>
    </citation>
    <scope>NUCLEOTIDE SEQUENCE [LARGE SCALE GENOMIC DNA]</scope>
    <source>
        <strain evidence="5">JCM 13671</strain>
    </source>
</reference>
<dbReference type="AlphaFoldDB" id="A0A7I7XTK1"/>
<dbReference type="CDD" id="cd03444">
    <property type="entry name" value="Thioesterase_II_repeat1"/>
    <property type="match status" value="1"/>
</dbReference>
<name>A0A7I7XTK1_9MYCO</name>
<keyword evidence="6" id="KW-1185">Reference proteome</keyword>